<keyword evidence="7" id="KW-0067">ATP-binding</keyword>
<comment type="caution">
    <text evidence="14">The sequence shown here is derived from an EMBL/GenBank/DDBJ whole genome shotgun (WGS) entry which is preliminary data.</text>
</comment>
<evidence type="ECO:0000256" key="3">
    <source>
        <dbReference type="ARBA" id="ARBA00022553"/>
    </source>
</evidence>
<dbReference type="Pfam" id="PF02518">
    <property type="entry name" value="HATPase_c"/>
    <property type="match status" value="1"/>
</dbReference>
<dbReference type="SMART" id="SM00387">
    <property type="entry name" value="HATPase_c"/>
    <property type="match status" value="1"/>
</dbReference>
<comment type="catalytic activity">
    <reaction evidence="1">
        <text>ATP + protein L-histidine = ADP + protein N-phospho-L-histidine.</text>
        <dbReference type="EC" id="2.7.13.3"/>
    </reaction>
</comment>
<dbReference type="Gene3D" id="3.30.450.40">
    <property type="match status" value="1"/>
</dbReference>
<dbReference type="Gene3D" id="3.30.450.20">
    <property type="entry name" value="PAS domain"/>
    <property type="match status" value="1"/>
</dbReference>
<organism evidence="14 15">
    <name type="scientific">Rhodanobacter terrae</name>
    <dbReference type="NCBI Taxonomy" id="418647"/>
    <lineage>
        <taxon>Bacteria</taxon>
        <taxon>Pseudomonadati</taxon>
        <taxon>Pseudomonadota</taxon>
        <taxon>Gammaproteobacteria</taxon>
        <taxon>Lysobacterales</taxon>
        <taxon>Rhodanobacteraceae</taxon>
        <taxon>Rhodanobacter</taxon>
    </lineage>
</organism>
<dbReference type="EMBL" id="JBHSNG010000006">
    <property type="protein sequence ID" value="MFC5581113.1"/>
    <property type="molecule type" value="Genomic_DNA"/>
</dbReference>
<dbReference type="Pfam" id="PF00989">
    <property type="entry name" value="PAS"/>
    <property type="match status" value="1"/>
</dbReference>
<dbReference type="PANTHER" id="PTHR43065">
    <property type="entry name" value="SENSOR HISTIDINE KINASE"/>
    <property type="match status" value="1"/>
</dbReference>
<dbReference type="SMART" id="SM00388">
    <property type="entry name" value="HisKA"/>
    <property type="match status" value="1"/>
</dbReference>
<evidence type="ECO:0000256" key="7">
    <source>
        <dbReference type="ARBA" id="ARBA00022840"/>
    </source>
</evidence>
<dbReference type="InterPro" id="IPR000014">
    <property type="entry name" value="PAS"/>
</dbReference>
<evidence type="ECO:0000256" key="9">
    <source>
        <dbReference type="PROSITE-ProRule" id="PRU00169"/>
    </source>
</evidence>
<sequence>MFSKQAPDANLFRALFEAAPDAMIVVDRRGIIVLTNAHAERLFGYEADALTGLQVEALLPAALRQAHIAHRDRYTSHPRERTMGAGYELTGVRADGQSFPVEIGLSPIVASQGTLYAASIRDISETQRARQALERARFDTAIAQMSRRLLVATINEKAIDEVTELVATTLGIRAAAIILSHPHHRSLHVLASTGLPQAVLETLSGDPAMRDTVRNETLQVGEQPPLQNAAIEFLRKICPSLSSDYQDAALVSLPDRHGPMGLLLALAPQKDYFDRDRLNFLQSVGNIVAAFIQRGRSEEQLGHSQRLDALGQLTGGIAHDFNNLLTVISGNLQLLEADIPDDPSPRKTLASASRAVERGAALTRKLLTFSRRQHLLPRAVHTVQLLADLSEMLGRTLGERIAVTAECTNEVPAVYADEGELEAALINLALNARDAMPRGGRLAITARSYNVAHAEEDTRLAPGSYVVFTVSDKGEGIPPNILEHVLEPFFTTKEAGRGSGLGLSMVYGFVKQSGGHFNIESQVGFGTRVELFLPAAPSAAAEEAAPSPSRRGHESILVVEDEPEVRRVSVAFLRTLGYLPSEAGDAVTALEQLRKHRNIDLLFTDIVLGGGMTGFELAAKARERQPHLPVLFTSGYEYASMDIDTRAFGAFELLRKPYRREQLGAAVRRVLDRDNSA</sequence>
<dbReference type="Proteomes" id="UP001596111">
    <property type="component" value="Unassembled WGS sequence"/>
</dbReference>
<keyword evidence="4" id="KW-0808">Transferase</keyword>
<dbReference type="NCBIfam" id="TIGR00229">
    <property type="entry name" value="sensory_box"/>
    <property type="match status" value="1"/>
</dbReference>
<dbReference type="InterPro" id="IPR003594">
    <property type="entry name" value="HATPase_dom"/>
</dbReference>
<dbReference type="InterPro" id="IPR036097">
    <property type="entry name" value="HisK_dim/P_sf"/>
</dbReference>
<feature type="domain" description="PAS" evidence="12">
    <location>
        <begin position="8"/>
        <end position="52"/>
    </location>
</feature>
<evidence type="ECO:0000256" key="1">
    <source>
        <dbReference type="ARBA" id="ARBA00000085"/>
    </source>
</evidence>
<dbReference type="InterPro" id="IPR036890">
    <property type="entry name" value="HATPase_C_sf"/>
</dbReference>
<evidence type="ECO:0000256" key="6">
    <source>
        <dbReference type="ARBA" id="ARBA00022777"/>
    </source>
</evidence>
<gene>
    <name evidence="14" type="ORF">ACFPPB_08325</name>
</gene>
<dbReference type="Pfam" id="PF00072">
    <property type="entry name" value="Response_reg"/>
    <property type="match status" value="1"/>
</dbReference>
<dbReference type="InterPro" id="IPR011006">
    <property type="entry name" value="CheY-like_superfamily"/>
</dbReference>
<evidence type="ECO:0000256" key="4">
    <source>
        <dbReference type="ARBA" id="ARBA00022679"/>
    </source>
</evidence>
<dbReference type="InterPro" id="IPR004358">
    <property type="entry name" value="Sig_transdc_His_kin-like_C"/>
</dbReference>
<dbReference type="Gene3D" id="3.40.50.2300">
    <property type="match status" value="1"/>
</dbReference>
<dbReference type="CDD" id="cd00082">
    <property type="entry name" value="HisKA"/>
    <property type="match status" value="1"/>
</dbReference>
<dbReference type="InterPro" id="IPR035965">
    <property type="entry name" value="PAS-like_dom_sf"/>
</dbReference>
<feature type="modified residue" description="4-aspartylphosphate" evidence="9">
    <location>
        <position position="605"/>
    </location>
</feature>
<keyword evidence="5" id="KW-0547">Nucleotide-binding</keyword>
<dbReference type="PANTHER" id="PTHR43065:SF49">
    <property type="entry name" value="HISTIDINE KINASE"/>
    <property type="match status" value="1"/>
</dbReference>
<dbReference type="SUPFAM" id="SSF47384">
    <property type="entry name" value="Homodimeric domain of signal transducing histidine kinase"/>
    <property type="match status" value="1"/>
</dbReference>
<name>A0ABW0SWW5_9GAMM</name>
<dbReference type="Pfam" id="PF00512">
    <property type="entry name" value="HisKA"/>
    <property type="match status" value="1"/>
</dbReference>
<dbReference type="CDD" id="cd00130">
    <property type="entry name" value="PAS"/>
    <property type="match status" value="1"/>
</dbReference>
<dbReference type="Gene3D" id="3.30.565.10">
    <property type="entry name" value="Histidine kinase-like ATPase, C-terminal domain"/>
    <property type="match status" value="1"/>
</dbReference>
<protein>
    <recommendedName>
        <fullName evidence="2">histidine kinase</fullName>
        <ecNumber evidence="2">2.7.13.3</ecNumber>
    </recommendedName>
</protein>
<evidence type="ECO:0000256" key="2">
    <source>
        <dbReference type="ARBA" id="ARBA00012438"/>
    </source>
</evidence>
<dbReference type="SUPFAM" id="SSF55781">
    <property type="entry name" value="GAF domain-like"/>
    <property type="match status" value="1"/>
</dbReference>
<dbReference type="InterPro" id="IPR000700">
    <property type="entry name" value="PAS-assoc_C"/>
</dbReference>
<evidence type="ECO:0000256" key="5">
    <source>
        <dbReference type="ARBA" id="ARBA00022741"/>
    </source>
</evidence>
<dbReference type="EC" id="2.7.13.3" evidence="2"/>
<dbReference type="PROSITE" id="PS50110">
    <property type="entry name" value="RESPONSE_REGULATORY"/>
    <property type="match status" value="1"/>
</dbReference>
<dbReference type="SMART" id="SM00091">
    <property type="entry name" value="PAS"/>
    <property type="match status" value="1"/>
</dbReference>
<feature type="domain" description="Response regulatory" evidence="11">
    <location>
        <begin position="555"/>
        <end position="671"/>
    </location>
</feature>
<dbReference type="SUPFAM" id="SSF55874">
    <property type="entry name" value="ATPase domain of HSP90 chaperone/DNA topoisomerase II/histidine kinase"/>
    <property type="match status" value="1"/>
</dbReference>
<evidence type="ECO:0000259" key="12">
    <source>
        <dbReference type="PROSITE" id="PS50112"/>
    </source>
</evidence>
<keyword evidence="8" id="KW-0902">Two-component regulatory system</keyword>
<evidence type="ECO:0000259" key="13">
    <source>
        <dbReference type="PROSITE" id="PS50113"/>
    </source>
</evidence>
<accession>A0ABW0SWW5</accession>
<dbReference type="InterPro" id="IPR005467">
    <property type="entry name" value="His_kinase_dom"/>
</dbReference>
<dbReference type="InterPro" id="IPR003661">
    <property type="entry name" value="HisK_dim/P_dom"/>
</dbReference>
<proteinExistence type="predicted"/>
<dbReference type="PROSITE" id="PS50113">
    <property type="entry name" value="PAC"/>
    <property type="match status" value="1"/>
</dbReference>
<dbReference type="InterPro" id="IPR001789">
    <property type="entry name" value="Sig_transdc_resp-reg_receiver"/>
</dbReference>
<evidence type="ECO:0000313" key="15">
    <source>
        <dbReference type="Proteomes" id="UP001596111"/>
    </source>
</evidence>
<evidence type="ECO:0000259" key="11">
    <source>
        <dbReference type="PROSITE" id="PS50110"/>
    </source>
</evidence>
<keyword evidence="6" id="KW-0418">Kinase</keyword>
<dbReference type="PROSITE" id="PS50112">
    <property type="entry name" value="PAS"/>
    <property type="match status" value="1"/>
</dbReference>
<keyword evidence="3 9" id="KW-0597">Phosphoprotein</keyword>
<dbReference type="SMART" id="SM00448">
    <property type="entry name" value="REC"/>
    <property type="match status" value="1"/>
</dbReference>
<feature type="domain" description="PAC" evidence="13">
    <location>
        <begin position="85"/>
        <end position="135"/>
    </location>
</feature>
<evidence type="ECO:0000256" key="8">
    <source>
        <dbReference type="ARBA" id="ARBA00023012"/>
    </source>
</evidence>
<dbReference type="PRINTS" id="PR00344">
    <property type="entry name" value="BCTRLSENSOR"/>
</dbReference>
<dbReference type="Gene3D" id="1.10.287.130">
    <property type="match status" value="1"/>
</dbReference>
<dbReference type="PROSITE" id="PS50109">
    <property type="entry name" value="HIS_KIN"/>
    <property type="match status" value="1"/>
</dbReference>
<feature type="domain" description="Histidine kinase" evidence="10">
    <location>
        <begin position="316"/>
        <end position="537"/>
    </location>
</feature>
<evidence type="ECO:0000313" key="14">
    <source>
        <dbReference type="EMBL" id="MFC5581113.1"/>
    </source>
</evidence>
<dbReference type="SUPFAM" id="SSF52172">
    <property type="entry name" value="CheY-like"/>
    <property type="match status" value="1"/>
</dbReference>
<evidence type="ECO:0000259" key="10">
    <source>
        <dbReference type="PROSITE" id="PS50109"/>
    </source>
</evidence>
<dbReference type="InterPro" id="IPR013767">
    <property type="entry name" value="PAS_fold"/>
</dbReference>
<keyword evidence="15" id="KW-1185">Reference proteome</keyword>
<dbReference type="SUPFAM" id="SSF55785">
    <property type="entry name" value="PYP-like sensor domain (PAS domain)"/>
    <property type="match status" value="1"/>
</dbReference>
<dbReference type="InterPro" id="IPR029016">
    <property type="entry name" value="GAF-like_dom_sf"/>
</dbReference>
<reference evidence="15" key="1">
    <citation type="journal article" date="2019" name="Int. J. Syst. Evol. Microbiol.">
        <title>The Global Catalogue of Microorganisms (GCM) 10K type strain sequencing project: providing services to taxonomists for standard genome sequencing and annotation.</title>
        <authorList>
            <consortium name="The Broad Institute Genomics Platform"/>
            <consortium name="The Broad Institute Genome Sequencing Center for Infectious Disease"/>
            <person name="Wu L."/>
            <person name="Ma J."/>
        </authorList>
    </citation>
    <scope>NUCLEOTIDE SEQUENCE [LARGE SCALE GENOMIC DNA]</scope>
    <source>
        <strain evidence="15">CGMCC 1.13587</strain>
    </source>
</reference>
<dbReference type="RefSeq" id="WP_377326231.1">
    <property type="nucleotide sequence ID" value="NZ_JBHSNG010000006.1"/>
</dbReference>